<name>A0A2W2DQS8_9ACTN</name>
<organism evidence="2 3">
    <name type="scientific">Nonomuraea aridisoli</name>
    <dbReference type="NCBI Taxonomy" id="2070368"/>
    <lineage>
        <taxon>Bacteria</taxon>
        <taxon>Bacillati</taxon>
        <taxon>Actinomycetota</taxon>
        <taxon>Actinomycetes</taxon>
        <taxon>Streptosporangiales</taxon>
        <taxon>Streptosporangiaceae</taxon>
        <taxon>Nonomuraea</taxon>
    </lineage>
</organism>
<sequence length="70" mass="7865">MTTRLFGEPVQRREDPRLLTGQGRYLDDLGRDALAAAFVRSPHAHARIRDVDVTAALDVEGLVAIYTWED</sequence>
<dbReference type="RefSeq" id="WP_146615803.1">
    <property type="nucleotide sequence ID" value="NZ_POUD01000182.1"/>
</dbReference>
<reference evidence="2 3" key="1">
    <citation type="submission" date="2018-01" db="EMBL/GenBank/DDBJ databases">
        <title>Draft genome sequence of Nonomuraea sp. KC333.</title>
        <authorList>
            <person name="Sahin N."/>
            <person name="Saygin H."/>
            <person name="Ay H."/>
        </authorList>
    </citation>
    <scope>NUCLEOTIDE SEQUENCE [LARGE SCALE GENOMIC DNA]</scope>
    <source>
        <strain evidence="2 3">KC333</strain>
    </source>
</reference>
<dbReference type="InterPro" id="IPR000674">
    <property type="entry name" value="Ald_Oxase/Xan_DH_a/b"/>
</dbReference>
<dbReference type="Gene3D" id="3.90.1170.50">
    <property type="entry name" value="Aldehyde oxidase/xanthine dehydrogenase, a/b hammerhead"/>
    <property type="match status" value="1"/>
</dbReference>
<keyword evidence="3" id="KW-1185">Reference proteome</keyword>
<accession>A0A2W2DQS8</accession>
<dbReference type="Proteomes" id="UP000249304">
    <property type="component" value="Unassembled WGS sequence"/>
</dbReference>
<feature type="non-terminal residue" evidence="2">
    <location>
        <position position="70"/>
    </location>
</feature>
<evidence type="ECO:0000259" key="1">
    <source>
        <dbReference type="SMART" id="SM01008"/>
    </source>
</evidence>
<evidence type="ECO:0000313" key="2">
    <source>
        <dbReference type="EMBL" id="PZG12561.1"/>
    </source>
</evidence>
<dbReference type="SUPFAM" id="SSF54665">
    <property type="entry name" value="CO dehydrogenase molybdoprotein N-domain-like"/>
    <property type="match status" value="1"/>
</dbReference>
<dbReference type="SMART" id="SM01008">
    <property type="entry name" value="Ald_Xan_dh_C"/>
    <property type="match status" value="1"/>
</dbReference>
<comment type="caution">
    <text evidence="2">The sequence shown here is derived from an EMBL/GenBank/DDBJ whole genome shotgun (WGS) entry which is preliminary data.</text>
</comment>
<dbReference type="EMBL" id="POUD01000182">
    <property type="protein sequence ID" value="PZG12561.1"/>
    <property type="molecule type" value="Genomic_DNA"/>
</dbReference>
<dbReference type="AlphaFoldDB" id="A0A2W2DQS8"/>
<feature type="domain" description="Aldehyde oxidase/xanthine dehydrogenase a/b hammerhead" evidence="1">
    <location>
        <begin position="20"/>
        <end position="70"/>
    </location>
</feature>
<protein>
    <recommendedName>
        <fullName evidence="1">Aldehyde oxidase/xanthine dehydrogenase a/b hammerhead domain-containing protein</fullName>
    </recommendedName>
</protein>
<proteinExistence type="predicted"/>
<dbReference type="OrthoDB" id="9758509at2"/>
<gene>
    <name evidence="2" type="ORF">C1J01_32425</name>
</gene>
<dbReference type="Pfam" id="PF01315">
    <property type="entry name" value="Ald_Xan_dh_C"/>
    <property type="match status" value="1"/>
</dbReference>
<dbReference type="InterPro" id="IPR036856">
    <property type="entry name" value="Ald_Oxase/Xan_DH_a/b_sf"/>
</dbReference>
<evidence type="ECO:0000313" key="3">
    <source>
        <dbReference type="Proteomes" id="UP000249304"/>
    </source>
</evidence>